<dbReference type="EMBL" id="CP034547">
    <property type="protein sequence ID" value="AZQ56182.1"/>
    <property type="molecule type" value="Genomic_DNA"/>
</dbReference>
<accession>A0A3Q9FAF3</accession>
<proteinExistence type="predicted"/>
<evidence type="ECO:0000313" key="3">
    <source>
        <dbReference type="Proteomes" id="UP000277191"/>
    </source>
</evidence>
<reference evidence="2 3" key="1">
    <citation type="submission" date="2018-12" db="EMBL/GenBank/DDBJ databases">
        <title>Cadmium resistance mechanism in endophytic bacteria Burkholderia cenocepacia YG-3.</title>
        <authorList>
            <person name="Zhang X."/>
            <person name="Wang X."/>
            <person name="Zhu Y."/>
        </authorList>
    </citation>
    <scope>NUCLEOTIDE SEQUENCE [LARGE SCALE GENOMIC DNA]</scope>
    <source>
        <strain evidence="2 3">YG-3</strain>
    </source>
</reference>
<organism evidence="2 3">
    <name type="scientific">Burkholderia cenocepacia</name>
    <dbReference type="NCBI Taxonomy" id="95486"/>
    <lineage>
        <taxon>Bacteria</taxon>
        <taxon>Pseudomonadati</taxon>
        <taxon>Pseudomonadota</taxon>
        <taxon>Betaproteobacteria</taxon>
        <taxon>Burkholderiales</taxon>
        <taxon>Burkholderiaceae</taxon>
        <taxon>Burkholderia</taxon>
        <taxon>Burkholderia cepacia complex</taxon>
    </lineage>
</organism>
<dbReference type="Proteomes" id="UP000277191">
    <property type="component" value="Chromosome 3"/>
</dbReference>
<feature type="region of interest" description="Disordered" evidence="1">
    <location>
        <begin position="53"/>
        <end position="79"/>
    </location>
</feature>
<name>A0A3Q9FAF3_9BURK</name>
<sequence>MNRSPVPNARSCCETASQSFASRTFFTQNIFKKPPQQPLPNAWRVAAALRAPDKKQGPVDAGPGTTAGTTVIYEDRLSK</sequence>
<evidence type="ECO:0000256" key="1">
    <source>
        <dbReference type="SAM" id="MobiDB-lite"/>
    </source>
</evidence>
<dbReference type="AlphaFoldDB" id="A0A3Q9FAF3"/>
<gene>
    <name evidence="2" type="ORF">D5R55_35955</name>
</gene>
<evidence type="ECO:0000313" key="2">
    <source>
        <dbReference type="EMBL" id="AZQ56182.1"/>
    </source>
</evidence>
<protein>
    <submittedName>
        <fullName evidence="2">Uncharacterized protein</fullName>
    </submittedName>
</protein>